<evidence type="ECO:0000256" key="1">
    <source>
        <dbReference type="ARBA" id="ARBA00022490"/>
    </source>
</evidence>
<dbReference type="SUPFAM" id="SSF50447">
    <property type="entry name" value="Translation proteins"/>
    <property type="match status" value="1"/>
</dbReference>
<evidence type="ECO:0000313" key="9">
    <source>
        <dbReference type="Proteomes" id="UP000037660"/>
    </source>
</evidence>
<evidence type="ECO:0000259" key="6">
    <source>
        <dbReference type="Pfam" id="PF01782"/>
    </source>
</evidence>
<evidence type="ECO:0000256" key="5">
    <source>
        <dbReference type="HAMAP-Rule" id="MF_00014"/>
    </source>
</evidence>
<dbReference type="InterPro" id="IPR002676">
    <property type="entry name" value="RimM_N"/>
</dbReference>
<comment type="caution">
    <text evidence="8">The sequence shown here is derived from an EMBL/GenBank/DDBJ whole genome shotgun (WGS) entry which is preliminary data.</text>
</comment>
<keyword evidence="4 5" id="KW-0143">Chaperone</keyword>
<evidence type="ECO:0000313" key="8">
    <source>
        <dbReference type="EMBL" id="GAP33825.1"/>
    </source>
</evidence>
<comment type="subunit">
    <text evidence="5">Binds ribosomal protein uS19.</text>
</comment>
<dbReference type="EMBL" id="BBYR01000002">
    <property type="protein sequence ID" value="GAP33825.1"/>
    <property type="molecule type" value="Genomic_DNA"/>
</dbReference>
<dbReference type="GO" id="GO:0005840">
    <property type="term" value="C:ribosome"/>
    <property type="evidence" value="ECO:0007669"/>
    <property type="project" value="InterPro"/>
</dbReference>
<evidence type="ECO:0000259" key="7">
    <source>
        <dbReference type="Pfam" id="PF24986"/>
    </source>
</evidence>
<comment type="subcellular location">
    <subcellularLocation>
        <location evidence="5">Cytoplasm</location>
    </subcellularLocation>
</comment>
<dbReference type="AlphaFoldDB" id="A0A0K8NV51"/>
<keyword evidence="9" id="KW-1185">Reference proteome</keyword>
<dbReference type="InterPro" id="IPR056792">
    <property type="entry name" value="PRC_RimM"/>
</dbReference>
<dbReference type="Pfam" id="PF24986">
    <property type="entry name" value="PRC_RimM"/>
    <property type="match status" value="1"/>
</dbReference>
<dbReference type="RefSeq" id="WP_054017980.1">
    <property type="nucleotide sequence ID" value="NZ_BBYR01000002.1"/>
</dbReference>
<dbReference type="Gene3D" id="2.40.30.60">
    <property type="entry name" value="RimM"/>
    <property type="match status" value="1"/>
</dbReference>
<sequence length="200" mass="21406">MGPGDDEPRPADAVEVGRIGEAWGIQGWFRVHPHAGDPQALFSSKRWFLAAPEAGGPRRPAGTGPARPLPARLAIAQAREHGGGVVAKARDIDDRDGAEALRGARIFISRASFPTADDGEYYWVDLIGLAVVNREERLLGEVIGLLDTGPHAVLRIAPPGRPAGTGLDPADELLIPFVGAYVDDVSLPERRIRVDWGADF</sequence>
<proteinExistence type="inferred from homology"/>
<evidence type="ECO:0000256" key="4">
    <source>
        <dbReference type="ARBA" id="ARBA00023186"/>
    </source>
</evidence>
<organism evidence="8 9">
    <name type="scientific">Piscinibacter sakaiensis</name>
    <name type="common">Ideonella sakaiensis</name>
    <dbReference type="NCBI Taxonomy" id="1547922"/>
    <lineage>
        <taxon>Bacteria</taxon>
        <taxon>Pseudomonadati</taxon>
        <taxon>Pseudomonadota</taxon>
        <taxon>Betaproteobacteria</taxon>
        <taxon>Burkholderiales</taxon>
        <taxon>Sphaerotilaceae</taxon>
        <taxon>Piscinibacter</taxon>
    </lineage>
</organism>
<keyword evidence="3 5" id="KW-0698">rRNA processing</keyword>
<dbReference type="NCBIfam" id="TIGR02273">
    <property type="entry name" value="16S_RimM"/>
    <property type="match status" value="1"/>
</dbReference>
<dbReference type="STRING" id="1547922.ISF6_1080"/>
<keyword evidence="2 5" id="KW-0690">Ribosome biogenesis</keyword>
<dbReference type="SUPFAM" id="SSF50346">
    <property type="entry name" value="PRC-barrel domain"/>
    <property type="match status" value="1"/>
</dbReference>
<gene>
    <name evidence="5" type="primary">rimM</name>
    <name evidence="8" type="ORF">ISF6_1080</name>
</gene>
<evidence type="ECO:0000256" key="2">
    <source>
        <dbReference type="ARBA" id="ARBA00022517"/>
    </source>
</evidence>
<evidence type="ECO:0000256" key="3">
    <source>
        <dbReference type="ARBA" id="ARBA00022552"/>
    </source>
</evidence>
<accession>A0A0K8NV51</accession>
<dbReference type="GO" id="GO:0043022">
    <property type="term" value="F:ribosome binding"/>
    <property type="evidence" value="ECO:0007669"/>
    <property type="project" value="InterPro"/>
</dbReference>
<name>A0A0K8NV51_PISS1</name>
<comment type="function">
    <text evidence="5">An accessory protein needed during the final step in the assembly of 30S ribosomal subunit, possibly for assembly of the head region. Essential for efficient processing of 16S rRNA. May be needed both before and after RbfA during the maturation of 16S rRNA. It has affinity for free ribosomal 30S subunits but not for 70S ribosomes.</text>
</comment>
<dbReference type="HAMAP" id="MF_00014">
    <property type="entry name" value="Ribosome_mat_RimM"/>
    <property type="match status" value="1"/>
</dbReference>
<reference evidence="8 9" key="2">
    <citation type="journal article" date="2016" name="Science">
        <title>A bacterium that degrades and assimilates poly(ethylene terephthalate).</title>
        <authorList>
            <person name="Yoshida S."/>
            <person name="Hiraga K."/>
            <person name="Takehana T."/>
            <person name="Taniguchi I."/>
            <person name="Yamaji H."/>
            <person name="Maeda Y."/>
            <person name="Toyohara K."/>
            <person name="Miyamoto K."/>
            <person name="Kimura Y."/>
            <person name="Oda K."/>
        </authorList>
    </citation>
    <scope>NUCLEOTIDE SEQUENCE [LARGE SCALE GENOMIC DNA]</scope>
    <source>
        <strain evidence="9">NBRC 110686 / TISTR 2288 / 201-F6</strain>
    </source>
</reference>
<dbReference type="GO" id="GO:0005737">
    <property type="term" value="C:cytoplasm"/>
    <property type="evidence" value="ECO:0007669"/>
    <property type="project" value="UniProtKB-SubCell"/>
</dbReference>
<keyword evidence="1 5" id="KW-0963">Cytoplasm</keyword>
<comment type="similarity">
    <text evidence="5">Belongs to the RimM family.</text>
</comment>
<protein>
    <recommendedName>
        <fullName evidence="5">Ribosome maturation factor RimM</fullName>
    </recommendedName>
</protein>
<dbReference type="InterPro" id="IPR036976">
    <property type="entry name" value="RimM_N_sf"/>
</dbReference>
<dbReference type="PANTHER" id="PTHR33692">
    <property type="entry name" value="RIBOSOME MATURATION FACTOR RIMM"/>
    <property type="match status" value="1"/>
</dbReference>
<dbReference type="Pfam" id="PF01782">
    <property type="entry name" value="RimM"/>
    <property type="match status" value="1"/>
</dbReference>
<reference evidence="9" key="1">
    <citation type="submission" date="2015-07" db="EMBL/GenBank/DDBJ databases">
        <title>Discovery of a poly(ethylene terephthalate assimilation.</title>
        <authorList>
            <person name="Yoshida S."/>
            <person name="Hiraga K."/>
            <person name="Takehana T."/>
            <person name="Taniguchi I."/>
            <person name="Yamaji H."/>
            <person name="Maeda Y."/>
            <person name="Toyohara K."/>
            <person name="Miyamoto K."/>
            <person name="Kimura Y."/>
            <person name="Oda K."/>
        </authorList>
    </citation>
    <scope>NUCLEOTIDE SEQUENCE [LARGE SCALE GENOMIC DNA]</scope>
    <source>
        <strain evidence="9">NBRC 110686 / TISTR 2288 / 201-F6</strain>
    </source>
</reference>
<dbReference type="InterPro" id="IPR009000">
    <property type="entry name" value="Transl_B-barrel_sf"/>
</dbReference>
<dbReference type="GO" id="GO:0042274">
    <property type="term" value="P:ribosomal small subunit biogenesis"/>
    <property type="evidence" value="ECO:0007669"/>
    <property type="project" value="UniProtKB-UniRule"/>
</dbReference>
<dbReference type="PANTHER" id="PTHR33692:SF1">
    <property type="entry name" value="RIBOSOME MATURATION FACTOR RIMM"/>
    <property type="match status" value="1"/>
</dbReference>
<dbReference type="Gene3D" id="2.30.30.240">
    <property type="entry name" value="PRC-barrel domain"/>
    <property type="match status" value="1"/>
</dbReference>
<feature type="domain" description="RimM N-terminal" evidence="6">
    <location>
        <begin position="16"/>
        <end position="111"/>
    </location>
</feature>
<dbReference type="OrthoDB" id="9783509at2"/>
<dbReference type="GO" id="GO:0006364">
    <property type="term" value="P:rRNA processing"/>
    <property type="evidence" value="ECO:0007669"/>
    <property type="project" value="UniProtKB-UniRule"/>
</dbReference>
<feature type="domain" description="Ribosome maturation factor RimM PRC barrel" evidence="7">
    <location>
        <begin position="123"/>
        <end position="196"/>
    </location>
</feature>
<dbReference type="InterPro" id="IPR011961">
    <property type="entry name" value="RimM"/>
</dbReference>
<dbReference type="Proteomes" id="UP000037660">
    <property type="component" value="Unassembled WGS sequence"/>
</dbReference>
<dbReference type="InterPro" id="IPR011033">
    <property type="entry name" value="PRC_barrel-like_sf"/>
</dbReference>
<comment type="domain">
    <text evidence="5">The PRC barrel domain binds ribosomal protein uS19.</text>
</comment>